<evidence type="ECO:0000313" key="5">
    <source>
        <dbReference type="Proteomes" id="UP001524547"/>
    </source>
</evidence>
<dbReference type="PANTHER" id="PTHR43818">
    <property type="entry name" value="BCDNA.GH03377"/>
    <property type="match status" value="1"/>
</dbReference>
<accession>A0ABT1VSH2</accession>
<organism evidence="4 5">
    <name type="scientific">Rhizosaccharibacter radicis</name>
    <dbReference type="NCBI Taxonomy" id="2782605"/>
    <lineage>
        <taxon>Bacteria</taxon>
        <taxon>Pseudomonadati</taxon>
        <taxon>Pseudomonadota</taxon>
        <taxon>Alphaproteobacteria</taxon>
        <taxon>Acetobacterales</taxon>
        <taxon>Acetobacteraceae</taxon>
        <taxon>Rhizosaccharibacter</taxon>
    </lineage>
</organism>
<comment type="caution">
    <text evidence="4">The sequence shown here is derived from an EMBL/GenBank/DDBJ whole genome shotgun (WGS) entry which is preliminary data.</text>
</comment>
<feature type="domain" description="Gal80p-like C-terminal" evidence="3">
    <location>
        <begin position="128"/>
        <end position="268"/>
    </location>
</feature>
<name>A0ABT1VSH2_9PROT</name>
<dbReference type="InterPro" id="IPR050463">
    <property type="entry name" value="Gfo/Idh/MocA_oxidrdct_glycsds"/>
</dbReference>
<dbReference type="Proteomes" id="UP001524547">
    <property type="component" value="Unassembled WGS sequence"/>
</dbReference>
<dbReference type="SUPFAM" id="SSF55347">
    <property type="entry name" value="Glyceraldehyde-3-phosphate dehydrogenase-like, C-terminal domain"/>
    <property type="match status" value="1"/>
</dbReference>
<gene>
    <name evidence="4" type="ORF">NFI88_00360</name>
</gene>
<dbReference type="Gene3D" id="3.40.50.720">
    <property type="entry name" value="NAD(P)-binding Rossmann-like Domain"/>
    <property type="match status" value="1"/>
</dbReference>
<keyword evidence="5" id="KW-1185">Reference proteome</keyword>
<dbReference type="EMBL" id="JAMZEJ010000001">
    <property type="protein sequence ID" value="MCQ8239290.1"/>
    <property type="molecule type" value="Genomic_DNA"/>
</dbReference>
<proteinExistence type="predicted"/>
<evidence type="ECO:0000259" key="3">
    <source>
        <dbReference type="Pfam" id="PF22685"/>
    </source>
</evidence>
<protein>
    <submittedName>
        <fullName evidence="4">Gfo/Idh/MocA family oxidoreductase</fullName>
    </submittedName>
</protein>
<dbReference type="InterPro" id="IPR036291">
    <property type="entry name" value="NAD(P)-bd_dom_sf"/>
</dbReference>
<dbReference type="PANTHER" id="PTHR43818:SF11">
    <property type="entry name" value="BCDNA.GH03377"/>
    <property type="match status" value="1"/>
</dbReference>
<feature type="domain" description="Gfo/Idh/MocA-like oxidoreductase N-terminal" evidence="2">
    <location>
        <begin position="11"/>
        <end position="120"/>
    </location>
</feature>
<reference evidence="4 5" key="1">
    <citation type="submission" date="2022-06" db="EMBL/GenBank/DDBJ databases">
        <title>Rhizosaccharibacter gen. nov. sp. nov. KSS12, endophytic bacteria isolated from sugarcane.</title>
        <authorList>
            <person name="Pitiwittayakul N."/>
        </authorList>
    </citation>
    <scope>NUCLEOTIDE SEQUENCE [LARGE SCALE GENOMIC DNA]</scope>
    <source>
        <strain evidence="4 5">KSS12</strain>
    </source>
</reference>
<evidence type="ECO:0000259" key="2">
    <source>
        <dbReference type="Pfam" id="PF01408"/>
    </source>
</evidence>
<sequence length="357" mass="36478">MGLIGANPHGGWARESHIPALSALPGLELAAVAGRNQGVADEAARAFGVPKAYGDVGALCRDPDIDVITIAATLPSHRELLLPALRSGKHVYCEYPLGLDAAESGSLAAETRTAGVTAAIGLQARANPAARKAAELLASGAIGRVLAARILSTTAGFGPLVAPPFAYTEDPEKGVTVVSIQAAHTIDLALALLGGLESFDALASRQFPEIRIGDGAPQARKTHDHLLLQGRVAGGGALTIEVAGGWPADATPFRFEISGDSGRLSLEGGAARGFQSGRLRLFLNGAEQAVEEGELADLPDAALNVAGTYAALRDSINGGVPAVPGFDHAVRLARLIEDAVAASRTGRRATGGDWPVA</sequence>
<keyword evidence="1" id="KW-0560">Oxidoreductase</keyword>
<evidence type="ECO:0000313" key="4">
    <source>
        <dbReference type="EMBL" id="MCQ8239290.1"/>
    </source>
</evidence>
<dbReference type="Pfam" id="PF22685">
    <property type="entry name" value="Gal80p_C-like"/>
    <property type="match status" value="1"/>
</dbReference>
<dbReference type="Gene3D" id="3.30.360.10">
    <property type="entry name" value="Dihydrodipicolinate Reductase, domain 2"/>
    <property type="match status" value="1"/>
</dbReference>
<dbReference type="Pfam" id="PF01408">
    <property type="entry name" value="GFO_IDH_MocA"/>
    <property type="match status" value="1"/>
</dbReference>
<dbReference type="SUPFAM" id="SSF51735">
    <property type="entry name" value="NAD(P)-binding Rossmann-fold domains"/>
    <property type="match status" value="1"/>
</dbReference>
<evidence type="ECO:0000256" key="1">
    <source>
        <dbReference type="ARBA" id="ARBA00023002"/>
    </source>
</evidence>
<dbReference type="InterPro" id="IPR055080">
    <property type="entry name" value="Gal80p-like_C"/>
</dbReference>
<dbReference type="RefSeq" id="WP_422918037.1">
    <property type="nucleotide sequence ID" value="NZ_JAMZEJ010000001.1"/>
</dbReference>
<dbReference type="InterPro" id="IPR000683">
    <property type="entry name" value="Gfo/Idh/MocA-like_OxRdtase_N"/>
</dbReference>